<dbReference type="PANTHER" id="PTHR36781:SF1">
    <property type="entry name" value="OS05G0114600 PROTEIN"/>
    <property type="match status" value="1"/>
</dbReference>
<reference evidence="1 2" key="1">
    <citation type="submission" date="2024-09" db="EMBL/GenBank/DDBJ databases">
        <title>Chromosome-scale assembly of Riccia fluitans.</title>
        <authorList>
            <person name="Paukszto L."/>
            <person name="Sawicki J."/>
            <person name="Karawczyk K."/>
            <person name="Piernik-Szablinska J."/>
            <person name="Szczecinska M."/>
            <person name="Mazdziarz M."/>
        </authorList>
    </citation>
    <scope>NUCLEOTIDE SEQUENCE [LARGE SCALE GENOMIC DNA]</scope>
    <source>
        <strain evidence="1">Rf_01</strain>
        <tissue evidence="1">Aerial parts of the thallus</tissue>
    </source>
</reference>
<evidence type="ECO:0000313" key="2">
    <source>
        <dbReference type="Proteomes" id="UP001605036"/>
    </source>
</evidence>
<protein>
    <recommendedName>
        <fullName evidence="3">MRPL25 domain-containing protein</fullName>
    </recommendedName>
</protein>
<accession>A0ABD1XHM2</accession>
<name>A0ABD1XHM2_9MARC</name>
<dbReference type="PANTHER" id="PTHR36781">
    <property type="entry name" value="OS05G0114600 PROTEIN"/>
    <property type="match status" value="1"/>
</dbReference>
<evidence type="ECO:0000313" key="1">
    <source>
        <dbReference type="EMBL" id="KAL2608275.1"/>
    </source>
</evidence>
<proteinExistence type="predicted"/>
<dbReference type="AlphaFoldDB" id="A0ABD1XHM2"/>
<evidence type="ECO:0008006" key="3">
    <source>
        <dbReference type="Google" id="ProtNLM"/>
    </source>
</evidence>
<sequence length="141" mass="16150">MLGIYLLERLWTDGAGPRNHNCFCLTVRTMAASGAASNLTKWASELAKGVHGYWANGRWKPLAISARHRAKIRKETLLAGGDWTYDAPRKEMKTVMKGHKVDRLAEQKRAKTAELMEKMPQMLAEMKKRRLERKLKVKTEK</sequence>
<gene>
    <name evidence="1" type="ORF">R1flu_026848</name>
</gene>
<keyword evidence="2" id="KW-1185">Reference proteome</keyword>
<dbReference type="EMBL" id="JBHFFA010000008">
    <property type="protein sequence ID" value="KAL2608275.1"/>
    <property type="molecule type" value="Genomic_DNA"/>
</dbReference>
<dbReference type="Proteomes" id="UP001605036">
    <property type="component" value="Unassembled WGS sequence"/>
</dbReference>
<comment type="caution">
    <text evidence="1">The sequence shown here is derived from an EMBL/GenBank/DDBJ whole genome shotgun (WGS) entry which is preliminary data.</text>
</comment>
<organism evidence="1 2">
    <name type="scientific">Riccia fluitans</name>
    <dbReference type="NCBI Taxonomy" id="41844"/>
    <lineage>
        <taxon>Eukaryota</taxon>
        <taxon>Viridiplantae</taxon>
        <taxon>Streptophyta</taxon>
        <taxon>Embryophyta</taxon>
        <taxon>Marchantiophyta</taxon>
        <taxon>Marchantiopsida</taxon>
        <taxon>Marchantiidae</taxon>
        <taxon>Marchantiales</taxon>
        <taxon>Ricciaceae</taxon>
        <taxon>Riccia</taxon>
    </lineage>
</organism>